<keyword evidence="2" id="KW-0436">Ligase</keyword>
<dbReference type="PANTHER" id="PTHR43859:SF2">
    <property type="entry name" value="BUTYRATE--COA LIGASE AAE11, PEROXISOMAL"/>
    <property type="match status" value="1"/>
</dbReference>
<evidence type="ECO:0000256" key="3">
    <source>
        <dbReference type="ARBA" id="ARBA00022741"/>
    </source>
</evidence>
<dbReference type="STRING" id="3476.A0A2P5AUQ5"/>
<evidence type="ECO:0000313" key="6">
    <source>
        <dbReference type="Proteomes" id="UP000237105"/>
    </source>
</evidence>
<dbReference type="EMBL" id="JXTB01000443">
    <property type="protein sequence ID" value="PON40238.1"/>
    <property type="molecule type" value="Genomic_DNA"/>
</dbReference>
<name>A0A2P5AUQ5_PARAD</name>
<comment type="similarity">
    <text evidence="1">Belongs to the ATP-dependent AMP-binding enzyme family.</text>
</comment>
<dbReference type="PANTHER" id="PTHR43859">
    <property type="entry name" value="ACYL-ACTIVATING ENZYME"/>
    <property type="match status" value="1"/>
</dbReference>
<reference evidence="6" key="1">
    <citation type="submission" date="2016-06" db="EMBL/GenBank/DDBJ databases">
        <title>Parallel loss of symbiosis genes in relatives of nitrogen-fixing non-legume Parasponia.</title>
        <authorList>
            <person name="Van Velzen R."/>
            <person name="Holmer R."/>
            <person name="Bu F."/>
            <person name="Rutten L."/>
            <person name="Van Zeijl A."/>
            <person name="Liu W."/>
            <person name="Santuari L."/>
            <person name="Cao Q."/>
            <person name="Sharma T."/>
            <person name="Shen D."/>
            <person name="Roswanjaya Y."/>
            <person name="Wardhani T."/>
            <person name="Kalhor M.S."/>
            <person name="Jansen J."/>
            <person name="Van den Hoogen J."/>
            <person name="Gungor B."/>
            <person name="Hartog M."/>
            <person name="Hontelez J."/>
            <person name="Verver J."/>
            <person name="Yang W.-C."/>
            <person name="Schijlen E."/>
            <person name="Repin R."/>
            <person name="Schilthuizen M."/>
            <person name="Schranz E."/>
            <person name="Heidstra R."/>
            <person name="Miyata K."/>
            <person name="Fedorova E."/>
            <person name="Kohlen W."/>
            <person name="Bisseling T."/>
            <person name="Smit S."/>
            <person name="Geurts R."/>
        </authorList>
    </citation>
    <scope>NUCLEOTIDE SEQUENCE [LARGE SCALE GENOMIC DNA]</scope>
    <source>
        <strain evidence="6">cv. WU1-14</strain>
    </source>
</reference>
<sequence length="125" mass="13659">MHSDGYLEIKDRSKDIIISVGENVSSVDVESASLQPPVGGRGGSGDSAGRFLGRDAVRIRGVKEWDAALSEILNQSFTENSLNVAVVASQELKFQGLTILVRRIQWSIACLWTMANQLLQRDVSK</sequence>
<accession>A0A2P5AUQ5</accession>
<evidence type="ECO:0000256" key="1">
    <source>
        <dbReference type="ARBA" id="ARBA00006432"/>
    </source>
</evidence>
<evidence type="ECO:0000256" key="4">
    <source>
        <dbReference type="ARBA" id="ARBA00022840"/>
    </source>
</evidence>
<evidence type="ECO:0000256" key="2">
    <source>
        <dbReference type="ARBA" id="ARBA00022598"/>
    </source>
</evidence>
<keyword evidence="3" id="KW-0547">Nucleotide-binding</keyword>
<organism evidence="5 6">
    <name type="scientific">Parasponia andersonii</name>
    <name type="common">Sponia andersonii</name>
    <dbReference type="NCBI Taxonomy" id="3476"/>
    <lineage>
        <taxon>Eukaryota</taxon>
        <taxon>Viridiplantae</taxon>
        <taxon>Streptophyta</taxon>
        <taxon>Embryophyta</taxon>
        <taxon>Tracheophyta</taxon>
        <taxon>Spermatophyta</taxon>
        <taxon>Magnoliopsida</taxon>
        <taxon>eudicotyledons</taxon>
        <taxon>Gunneridae</taxon>
        <taxon>Pentapetalae</taxon>
        <taxon>rosids</taxon>
        <taxon>fabids</taxon>
        <taxon>Rosales</taxon>
        <taxon>Cannabaceae</taxon>
        <taxon>Parasponia</taxon>
    </lineage>
</organism>
<dbReference type="SUPFAM" id="SSF56801">
    <property type="entry name" value="Acetyl-CoA synthetase-like"/>
    <property type="match status" value="1"/>
</dbReference>
<protein>
    <submittedName>
        <fullName evidence="5">Uncharacterized protein</fullName>
    </submittedName>
</protein>
<dbReference type="GO" id="GO:0016874">
    <property type="term" value="F:ligase activity"/>
    <property type="evidence" value="ECO:0007669"/>
    <property type="project" value="UniProtKB-KW"/>
</dbReference>
<proteinExistence type="inferred from homology"/>
<comment type="caution">
    <text evidence="5">The sequence shown here is derived from an EMBL/GenBank/DDBJ whole genome shotgun (WGS) entry which is preliminary data.</text>
</comment>
<evidence type="ECO:0000313" key="5">
    <source>
        <dbReference type="EMBL" id="PON40238.1"/>
    </source>
</evidence>
<dbReference type="GO" id="GO:0005524">
    <property type="term" value="F:ATP binding"/>
    <property type="evidence" value="ECO:0007669"/>
    <property type="project" value="UniProtKB-KW"/>
</dbReference>
<keyword evidence="6" id="KW-1185">Reference proteome</keyword>
<dbReference type="AlphaFoldDB" id="A0A2P5AUQ5"/>
<dbReference type="Proteomes" id="UP000237105">
    <property type="component" value="Unassembled WGS sequence"/>
</dbReference>
<gene>
    <name evidence="5" type="ORF">PanWU01x14_298730</name>
</gene>
<keyword evidence="4" id="KW-0067">ATP-binding</keyword>
<dbReference type="OrthoDB" id="1724841at2759"/>